<keyword evidence="4" id="KW-1185">Reference proteome</keyword>
<name>G0NXR2_CAEBE</name>
<reference evidence="3" key="1">
    <citation type="submission" date="2010-07" db="EMBL/GenBank/DDBJ databases">
        <authorList>
            <consortium name="The Caenorhabditis brenneri Sequencing and Analysis Consortium"/>
            <person name="Wilson R.K."/>
        </authorList>
    </citation>
    <scope>NUCLEOTIDE SEQUENCE</scope>
    <source>
        <strain evidence="3">PB2801</strain>
    </source>
</reference>
<keyword evidence="1" id="KW-1133">Transmembrane helix</keyword>
<organism evidence="4">
    <name type="scientific">Caenorhabditis brenneri</name>
    <name type="common">Nematode worm</name>
    <dbReference type="NCBI Taxonomy" id="135651"/>
    <lineage>
        <taxon>Eukaryota</taxon>
        <taxon>Metazoa</taxon>
        <taxon>Ecdysozoa</taxon>
        <taxon>Nematoda</taxon>
        <taxon>Chromadorea</taxon>
        <taxon>Rhabditida</taxon>
        <taxon>Rhabditina</taxon>
        <taxon>Rhabditomorpha</taxon>
        <taxon>Rhabditoidea</taxon>
        <taxon>Rhabditidae</taxon>
        <taxon>Peloderinae</taxon>
        <taxon>Caenorhabditis</taxon>
    </lineage>
</organism>
<gene>
    <name evidence="3" type="ORF">CAEBREN_31768</name>
    <name evidence="2" type="ORF">CAEBREN_32456</name>
</gene>
<dbReference type="EMBL" id="GL379952">
    <property type="protein sequence ID" value="EGT37986.1"/>
    <property type="molecule type" value="Genomic_DNA"/>
</dbReference>
<evidence type="ECO:0000256" key="1">
    <source>
        <dbReference type="SAM" id="Phobius"/>
    </source>
</evidence>
<proteinExistence type="predicted"/>
<dbReference type="AlphaFoldDB" id="G0NXR2"/>
<reference evidence="4" key="3">
    <citation type="submission" date="2011-07" db="EMBL/GenBank/DDBJ databases">
        <authorList>
            <consortium name="Caenorhabditis brenneri Sequencing and Analysis Consortium"/>
            <person name="Wilson R.K."/>
        </authorList>
    </citation>
    <scope>NUCLEOTIDE SEQUENCE [LARGE SCALE GENOMIC DNA]</scope>
    <source>
        <strain evidence="4">PB2801</strain>
    </source>
</reference>
<protein>
    <submittedName>
        <fullName evidence="3">Uncharacterized protein</fullName>
    </submittedName>
</protein>
<accession>G0NXR2</accession>
<keyword evidence="1" id="KW-0472">Membrane</keyword>
<keyword evidence="1" id="KW-0812">Transmembrane</keyword>
<reference evidence="3" key="2">
    <citation type="submission" date="2011-07" db="EMBL/GenBank/DDBJ databases">
        <authorList>
            <consortium name="WormBase Consortium"/>
        </authorList>
    </citation>
    <scope>NUCLEOTIDE SEQUENCE [LARGE SCALE GENOMIC DNA]</scope>
    <source>
        <strain evidence="3">PB2801</strain>
    </source>
</reference>
<evidence type="ECO:0000313" key="4">
    <source>
        <dbReference type="Proteomes" id="UP000008068"/>
    </source>
</evidence>
<dbReference type="HOGENOM" id="CLU_2924759_0_0_1"/>
<dbReference type="EMBL" id="GL379974">
    <property type="protein sequence ID" value="EGT39664.1"/>
    <property type="molecule type" value="Genomic_DNA"/>
</dbReference>
<dbReference type="STRING" id="135651.G0NXR2"/>
<evidence type="ECO:0000313" key="2">
    <source>
        <dbReference type="EMBL" id="EGT37986.1"/>
    </source>
</evidence>
<dbReference type="Proteomes" id="UP000008068">
    <property type="component" value="Unassembled WGS sequence"/>
</dbReference>
<evidence type="ECO:0000313" key="3">
    <source>
        <dbReference type="EMBL" id="EGT39664.1"/>
    </source>
</evidence>
<sequence>MDNTGEGSSDSSGTWERISDNSQPRFVWFLYFSSQIFTLFYSLFFFALDSAHIDRAASQKA</sequence>
<feature type="transmembrane region" description="Helical" evidence="1">
    <location>
        <begin position="26"/>
        <end position="48"/>
    </location>
</feature>